<comment type="similarity">
    <text evidence="6">Belongs to the arginase family.</text>
</comment>
<evidence type="ECO:0000256" key="2">
    <source>
        <dbReference type="ARBA" id="ARBA00022801"/>
    </source>
</evidence>
<feature type="compositionally biased region" description="Acidic residues" evidence="7">
    <location>
        <begin position="48"/>
        <end position="59"/>
    </location>
</feature>
<dbReference type="PIRSF" id="PIRSF036979">
    <property type="entry name" value="Arginase"/>
    <property type="match status" value="1"/>
</dbReference>
<keyword evidence="2 8" id="KW-0378">Hydrolase</keyword>
<dbReference type="EC" id="3.5.3.8" evidence="5"/>
<evidence type="ECO:0000256" key="6">
    <source>
        <dbReference type="PROSITE-ProRule" id="PRU00742"/>
    </source>
</evidence>
<name>A0ABT2QG50_9EURY</name>
<reference evidence="8 9" key="1">
    <citation type="submission" date="2022-09" db="EMBL/GenBank/DDBJ databases">
        <title>Enrichment on poylsaccharides allowed isolation of novel metabolic and taxonomic groups of Haloarchaea.</title>
        <authorList>
            <person name="Sorokin D.Y."/>
            <person name="Elcheninov A.G."/>
            <person name="Khizhniak T.V."/>
            <person name="Kolganova T.V."/>
            <person name="Kublanov I.V."/>
        </authorList>
    </citation>
    <scope>NUCLEOTIDE SEQUENCE [LARGE SCALE GENOMIC DNA]</scope>
    <source>
        <strain evidence="8 9">AArc-m2/3/4</strain>
    </source>
</reference>
<organism evidence="8 9">
    <name type="scientific">Natronoglomus mannanivorans</name>
    <dbReference type="NCBI Taxonomy" id="2979990"/>
    <lineage>
        <taxon>Archaea</taxon>
        <taxon>Methanobacteriati</taxon>
        <taxon>Methanobacteriota</taxon>
        <taxon>Stenosarchaea group</taxon>
        <taxon>Halobacteria</taxon>
        <taxon>Halobacteriales</taxon>
        <taxon>Natrialbaceae</taxon>
        <taxon>Natronoglomus</taxon>
    </lineage>
</organism>
<evidence type="ECO:0000256" key="3">
    <source>
        <dbReference type="ARBA" id="ARBA00022808"/>
    </source>
</evidence>
<feature type="compositionally biased region" description="Acidic residues" evidence="7">
    <location>
        <begin position="124"/>
        <end position="142"/>
    </location>
</feature>
<evidence type="ECO:0000256" key="1">
    <source>
        <dbReference type="ARBA" id="ARBA00022723"/>
    </source>
</evidence>
<sequence>MTANPFDDETPFVRPEWDDEGAGGEGSKDGWRGPSGDPNDRQFGDVIEPIDPEAADETDAVLVGEPYDGAVIGRRGARYAPTAIRHSLAGVKTAHLRRGDPSDQSGVRIGDLGDIRVLERDGLDSDGVDDVSDDDDGDDDYSGQDVASVQKHVKRIARRVHDLETLPVFIGGDNSLTYGNVAPLLESGDDRVGVVNLDAHLDCREVRESPTSGTPYRQLLSDGLDTYVAVGARHFETSSAYVDYVEDRGGTIVPANAFGAGLEAVVDAVRSAVADVDTLYVSVDCDVLDAAAAPGVSAPTPGGLTTRELFGFVGSIAADGRLAGLEVVECSPPRDEGNRTVDAAARTISHALWGYLEENR</sequence>
<evidence type="ECO:0000256" key="4">
    <source>
        <dbReference type="ARBA" id="ARBA00023211"/>
    </source>
</evidence>
<keyword evidence="3" id="KW-0369">Histidine metabolism</keyword>
<keyword evidence="4" id="KW-0464">Manganese</keyword>
<proteinExistence type="inferred from homology"/>
<dbReference type="PROSITE" id="PS51409">
    <property type="entry name" value="ARGINASE_2"/>
    <property type="match status" value="1"/>
</dbReference>
<dbReference type="EMBL" id="JAOPKB010000008">
    <property type="protein sequence ID" value="MCU4973900.1"/>
    <property type="molecule type" value="Genomic_DNA"/>
</dbReference>
<dbReference type="Proteomes" id="UP001320972">
    <property type="component" value="Unassembled WGS sequence"/>
</dbReference>
<dbReference type="RefSeq" id="WP_338008193.1">
    <property type="nucleotide sequence ID" value="NZ_JAOPKB010000008.1"/>
</dbReference>
<keyword evidence="9" id="KW-1185">Reference proteome</keyword>
<dbReference type="SUPFAM" id="SSF52768">
    <property type="entry name" value="Arginase/deacetylase"/>
    <property type="match status" value="1"/>
</dbReference>
<dbReference type="CDD" id="cd09990">
    <property type="entry name" value="Agmatinase-like"/>
    <property type="match status" value="1"/>
</dbReference>
<comment type="caution">
    <text evidence="8">The sequence shown here is derived from an EMBL/GenBank/DDBJ whole genome shotgun (WGS) entry which is preliminary data.</text>
</comment>
<feature type="region of interest" description="Disordered" evidence="7">
    <location>
        <begin position="120"/>
        <end position="146"/>
    </location>
</feature>
<feature type="compositionally biased region" description="Acidic residues" evidence="7">
    <location>
        <begin position="1"/>
        <end position="10"/>
    </location>
</feature>
<evidence type="ECO:0000256" key="5">
    <source>
        <dbReference type="NCBIfam" id="TIGR01227"/>
    </source>
</evidence>
<dbReference type="GO" id="GO:0050415">
    <property type="term" value="F:formimidoylglutamase activity"/>
    <property type="evidence" value="ECO:0007669"/>
    <property type="project" value="UniProtKB-EC"/>
</dbReference>
<dbReference type="PANTHER" id="PTHR11358:SF26">
    <property type="entry name" value="GUANIDINO ACID HYDROLASE, MITOCHONDRIAL"/>
    <property type="match status" value="1"/>
</dbReference>
<dbReference type="InterPro" id="IPR006035">
    <property type="entry name" value="Ureohydrolase"/>
</dbReference>
<evidence type="ECO:0000313" key="8">
    <source>
        <dbReference type="EMBL" id="MCU4973900.1"/>
    </source>
</evidence>
<protein>
    <recommendedName>
        <fullName evidence="5">Formimidoylglutamase</fullName>
        <ecNumber evidence="5">3.5.3.8</ecNumber>
    </recommendedName>
</protein>
<evidence type="ECO:0000256" key="7">
    <source>
        <dbReference type="SAM" id="MobiDB-lite"/>
    </source>
</evidence>
<accession>A0ABT2QG50</accession>
<dbReference type="InterPro" id="IPR023696">
    <property type="entry name" value="Ureohydrolase_dom_sf"/>
</dbReference>
<dbReference type="InterPro" id="IPR005923">
    <property type="entry name" value="HutG"/>
</dbReference>
<dbReference type="Pfam" id="PF00491">
    <property type="entry name" value="Arginase"/>
    <property type="match status" value="1"/>
</dbReference>
<feature type="region of interest" description="Disordered" evidence="7">
    <location>
        <begin position="1"/>
        <end position="62"/>
    </location>
</feature>
<keyword evidence="1" id="KW-0479">Metal-binding</keyword>
<evidence type="ECO:0000313" key="9">
    <source>
        <dbReference type="Proteomes" id="UP001320972"/>
    </source>
</evidence>
<gene>
    <name evidence="8" type="primary">hutG</name>
    <name evidence="8" type="ORF">OB955_14265</name>
</gene>
<dbReference type="NCBIfam" id="TIGR01227">
    <property type="entry name" value="hutG"/>
    <property type="match status" value="1"/>
</dbReference>
<dbReference type="Gene3D" id="3.40.800.10">
    <property type="entry name" value="Ureohydrolase domain"/>
    <property type="match status" value="1"/>
</dbReference>
<dbReference type="PANTHER" id="PTHR11358">
    <property type="entry name" value="ARGINASE/AGMATINASE"/>
    <property type="match status" value="1"/>
</dbReference>